<evidence type="ECO:0000259" key="2">
    <source>
        <dbReference type="Pfam" id="PF01965"/>
    </source>
</evidence>
<evidence type="ECO:0000313" key="3">
    <source>
        <dbReference type="EMBL" id="NEH91424.1"/>
    </source>
</evidence>
<dbReference type="AlphaFoldDB" id="A0A6N9ZD44"/>
<dbReference type="InterPro" id="IPR052158">
    <property type="entry name" value="INH-QAR"/>
</dbReference>
<reference evidence="3 4" key="1">
    <citation type="submission" date="2019-12" db="EMBL/GenBank/DDBJ databases">
        <title>Rhizobium genotypes associated with high levels of biological nitrogen fixation by grain legumes in a temperate-maritime cropping system.</title>
        <authorList>
            <person name="Maluk M."/>
            <person name="Francesc Ferrando Molina F."/>
            <person name="Lopez Del Egido L."/>
            <person name="Lafos M."/>
            <person name="Langarica-Fuentes A."/>
            <person name="Gebre Yohannes G."/>
            <person name="Young M.W."/>
            <person name="Martin P."/>
            <person name="Gantlett R."/>
            <person name="Kenicer G."/>
            <person name="Hawes C."/>
            <person name="Begg G.S."/>
            <person name="Quilliam R.S."/>
            <person name="Squire G.R."/>
            <person name="Poole P.S."/>
            <person name="Young P.W."/>
            <person name="Iannetta P.M."/>
            <person name="James E.K."/>
        </authorList>
    </citation>
    <scope>NUCLEOTIDE SEQUENCE [LARGE SCALE GENOMIC DNA]</scope>
    <source>
        <strain evidence="3 4">JHI2449</strain>
    </source>
</reference>
<feature type="domain" description="DJ-1/PfpI" evidence="2">
    <location>
        <begin position="11"/>
        <end position="171"/>
    </location>
</feature>
<dbReference type="InterPro" id="IPR029062">
    <property type="entry name" value="Class_I_gatase-like"/>
</dbReference>
<dbReference type="EMBL" id="WUEP01000006">
    <property type="protein sequence ID" value="NEH91424.1"/>
    <property type="molecule type" value="Genomic_DNA"/>
</dbReference>
<name>A0A6N9ZD44_9HYPH</name>
<dbReference type="Pfam" id="PF01965">
    <property type="entry name" value="DJ-1_PfpI"/>
    <property type="match status" value="1"/>
</dbReference>
<organism evidence="3 4">
    <name type="scientific">Rhizobium laguerreae</name>
    <dbReference type="NCBI Taxonomy" id="1076926"/>
    <lineage>
        <taxon>Bacteria</taxon>
        <taxon>Pseudomonadati</taxon>
        <taxon>Pseudomonadota</taxon>
        <taxon>Alphaproteobacteria</taxon>
        <taxon>Hyphomicrobiales</taxon>
        <taxon>Rhizobiaceae</taxon>
        <taxon>Rhizobium/Agrobacterium group</taxon>
        <taxon>Rhizobium</taxon>
    </lineage>
</organism>
<gene>
    <name evidence="3" type="ORF">GR206_10275</name>
</gene>
<sequence>MSVSRATEATRIGFVLFPDLTQLDLTGPWEVLTRLPGSDCQLLSHELRPVKSASGLSILPTLTYVDCPQLDIIVVPGGPGHVDAMQDPGLLEFLRQQAPQCRFLTAVCTGTLVLAAAGLLIGYRATTHWASLHRLPVFGALAAEDRVVLDRNRLTGGGVTAGIDFGFRLLSELGGVELAKEVQLQMEYAPEPPFAGHPSTADAETVETLKDRGLTFFSEVAAIDAHLASLIR</sequence>
<comment type="caution">
    <text evidence="3">The sequence shown here is derived from an EMBL/GenBank/DDBJ whole genome shotgun (WGS) entry which is preliminary data.</text>
</comment>
<evidence type="ECO:0000256" key="1">
    <source>
        <dbReference type="SAM" id="Phobius"/>
    </source>
</evidence>
<keyword evidence="1" id="KW-0472">Membrane</keyword>
<dbReference type="CDD" id="cd03139">
    <property type="entry name" value="GATase1_PfpI_2"/>
    <property type="match status" value="1"/>
</dbReference>
<dbReference type="SUPFAM" id="SSF52317">
    <property type="entry name" value="Class I glutamine amidotransferase-like"/>
    <property type="match status" value="1"/>
</dbReference>
<dbReference type="PANTHER" id="PTHR43130:SF2">
    <property type="entry name" value="DJ-1_PFPI DOMAIN-CONTAINING PROTEIN"/>
    <property type="match status" value="1"/>
</dbReference>
<dbReference type="Proteomes" id="UP000468864">
    <property type="component" value="Unassembled WGS sequence"/>
</dbReference>
<accession>A0A6N9ZD44</accession>
<dbReference type="Gene3D" id="3.40.50.880">
    <property type="match status" value="1"/>
</dbReference>
<proteinExistence type="predicted"/>
<evidence type="ECO:0000313" key="4">
    <source>
        <dbReference type="Proteomes" id="UP000468864"/>
    </source>
</evidence>
<keyword evidence="1" id="KW-1133">Transmembrane helix</keyword>
<keyword evidence="1" id="KW-0812">Transmembrane</keyword>
<dbReference type="PANTHER" id="PTHR43130">
    <property type="entry name" value="ARAC-FAMILY TRANSCRIPTIONAL REGULATOR"/>
    <property type="match status" value="1"/>
</dbReference>
<dbReference type="GO" id="GO:0006355">
    <property type="term" value="P:regulation of DNA-templated transcription"/>
    <property type="evidence" value="ECO:0007669"/>
    <property type="project" value="TreeGrafter"/>
</dbReference>
<feature type="transmembrane region" description="Helical" evidence="1">
    <location>
        <begin position="103"/>
        <end position="123"/>
    </location>
</feature>
<protein>
    <submittedName>
        <fullName evidence="3">DJ-1/PfpI family protein</fullName>
    </submittedName>
</protein>
<dbReference type="InterPro" id="IPR002818">
    <property type="entry name" value="DJ-1/PfpI"/>
</dbReference>